<feature type="region of interest" description="Disordered" evidence="2">
    <location>
        <begin position="1"/>
        <end position="31"/>
    </location>
</feature>
<organism evidence="4 5">
    <name type="scientific">Lobosporangium transversale</name>
    <dbReference type="NCBI Taxonomy" id="64571"/>
    <lineage>
        <taxon>Eukaryota</taxon>
        <taxon>Fungi</taxon>
        <taxon>Fungi incertae sedis</taxon>
        <taxon>Mucoromycota</taxon>
        <taxon>Mortierellomycotina</taxon>
        <taxon>Mortierellomycetes</taxon>
        <taxon>Mortierellales</taxon>
        <taxon>Mortierellaceae</taxon>
        <taxon>Lobosporangium</taxon>
    </lineage>
</organism>
<evidence type="ECO:0000256" key="2">
    <source>
        <dbReference type="SAM" id="MobiDB-lite"/>
    </source>
</evidence>
<feature type="compositionally biased region" description="Basic and acidic residues" evidence="2">
    <location>
        <begin position="274"/>
        <end position="292"/>
    </location>
</feature>
<dbReference type="PANTHER" id="PTHR36971:SF3">
    <property type="entry name" value="C3H1-TYPE DOMAIN-CONTAINING PROTEIN"/>
    <property type="match status" value="1"/>
</dbReference>
<comment type="caution">
    <text evidence="4">The sequence shown here is derived from an EMBL/GenBank/DDBJ whole genome shotgun (WGS) entry which is preliminary data.</text>
</comment>
<keyword evidence="5" id="KW-1185">Reference proteome</keyword>
<dbReference type="OrthoDB" id="7459479at2759"/>
<dbReference type="InParanoid" id="A0A1Y2G8F7"/>
<keyword evidence="1" id="KW-0479">Metal-binding</keyword>
<evidence type="ECO:0000259" key="3">
    <source>
        <dbReference type="PROSITE" id="PS50103"/>
    </source>
</evidence>
<evidence type="ECO:0000313" key="4">
    <source>
        <dbReference type="EMBL" id="ORZ04186.1"/>
    </source>
</evidence>
<keyword evidence="1" id="KW-0862">Zinc</keyword>
<feature type="domain" description="C3H1-type" evidence="3">
    <location>
        <begin position="311"/>
        <end position="338"/>
    </location>
</feature>
<dbReference type="RefSeq" id="XP_021876400.1">
    <property type="nucleotide sequence ID" value="XM_022025816.1"/>
</dbReference>
<feature type="compositionally biased region" description="Basic and acidic residues" evidence="2">
    <location>
        <begin position="302"/>
        <end position="315"/>
    </location>
</feature>
<proteinExistence type="predicted"/>
<protein>
    <recommendedName>
        <fullName evidence="3">C3H1-type domain-containing protein</fullName>
    </recommendedName>
</protein>
<feature type="region of interest" description="Disordered" evidence="2">
    <location>
        <begin position="449"/>
        <end position="481"/>
    </location>
</feature>
<keyword evidence="1" id="KW-0863">Zinc-finger</keyword>
<dbReference type="InterPro" id="IPR000571">
    <property type="entry name" value="Znf_CCCH"/>
</dbReference>
<feature type="region of interest" description="Disordered" evidence="2">
    <location>
        <begin position="594"/>
        <end position="625"/>
    </location>
</feature>
<feature type="compositionally biased region" description="Polar residues" evidence="2">
    <location>
        <begin position="449"/>
        <end position="460"/>
    </location>
</feature>
<reference evidence="4 5" key="1">
    <citation type="submission" date="2016-07" db="EMBL/GenBank/DDBJ databases">
        <title>Pervasive Adenine N6-methylation of Active Genes in Fungi.</title>
        <authorList>
            <consortium name="DOE Joint Genome Institute"/>
            <person name="Mondo S.J."/>
            <person name="Dannebaum R.O."/>
            <person name="Kuo R.C."/>
            <person name="Labutti K."/>
            <person name="Haridas S."/>
            <person name="Kuo A."/>
            <person name="Salamov A."/>
            <person name="Ahrendt S.R."/>
            <person name="Lipzen A."/>
            <person name="Sullivan W."/>
            <person name="Andreopoulos W.B."/>
            <person name="Clum A."/>
            <person name="Lindquist E."/>
            <person name="Daum C."/>
            <person name="Ramamoorthy G.K."/>
            <person name="Gryganskyi A."/>
            <person name="Culley D."/>
            <person name="Magnuson J.K."/>
            <person name="James T.Y."/>
            <person name="O'Malley M.A."/>
            <person name="Stajich J.E."/>
            <person name="Spatafora J.W."/>
            <person name="Visel A."/>
            <person name="Grigoriev I.V."/>
        </authorList>
    </citation>
    <scope>NUCLEOTIDE SEQUENCE [LARGE SCALE GENOMIC DNA]</scope>
    <source>
        <strain evidence="4 5">NRRL 3116</strain>
    </source>
</reference>
<feature type="zinc finger region" description="C3H1-type" evidence="1">
    <location>
        <begin position="311"/>
        <end position="338"/>
    </location>
</feature>
<sequence>MLMQAETSTTSEHGEQDPHSTSQNKDELIVVPSNSTHDKKTFTKLAFEPQPKYYLEARVIHKRKLSRKLFFLDVSLVRRKEKTVDLNGNKKEGQENDDPIIDIMANEPEQSPTSRKLDIVAGETTASSDSKTDGFALSEWEDIEVVDHYRSDSKGRIRMEVIARFPVHSLKGLDDLWRRVQLGSVVRVIGDIELSGRHHNNMNDSTHAQDSREAHDGWKKKWSAILHCLEFEVLELWQGSMSFEPISGSPPSSSSNVKDSGHRENSSSSSALEQEGRKRKGDELLRERDMKASRPKGAAGETVEKQQQRGDESQPHCKFWLNSGKCNKEQCLFWHETNPVKLKAERRRWVEERIQAKRQISHHISDPHQKTTKNQHRERALYFAHWLIKTFSREFLNSGTGVLDIAGGRGDLSWELQTRQGIKSTIVEPRRGKGMRKWQRKWLENFKANSIPSMSPTSPLQQQQQQHITGAESTVTEKDVSGSKVVRTKKEILEDENNDADEKEPDGGKALENLGDFIPTTLVYPPLQLTEPSRIQAMLNDEFLETHQQLVTEASIMIGLHPDQATEPIVRVALKLGKPFAVIPCCVFGRDNPHRRLPEPPIDADTPSLRTERTKNEDEGQSDTYRRLTRPVTSYDDFVAWLSMLHPNIETTWLNFEGMNRVLFWRGPSQSLSSIVKSA</sequence>
<dbReference type="EMBL" id="MCFF01000059">
    <property type="protein sequence ID" value="ORZ04186.1"/>
    <property type="molecule type" value="Genomic_DNA"/>
</dbReference>
<dbReference type="GeneID" id="33567659"/>
<dbReference type="PANTHER" id="PTHR36971">
    <property type="entry name" value="UNNAMED PRODUCT"/>
    <property type="match status" value="1"/>
</dbReference>
<feature type="compositionally biased region" description="Polar residues" evidence="2">
    <location>
        <begin position="1"/>
        <end position="11"/>
    </location>
</feature>
<evidence type="ECO:0000256" key="1">
    <source>
        <dbReference type="PROSITE-ProRule" id="PRU00723"/>
    </source>
</evidence>
<accession>A0A1Y2G8F7</accession>
<dbReference type="GO" id="GO:0008270">
    <property type="term" value="F:zinc ion binding"/>
    <property type="evidence" value="ECO:0007669"/>
    <property type="project" value="UniProtKB-KW"/>
</dbReference>
<gene>
    <name evidence="4" type="ORF">BCR41DRAFT_363007</name>
</gene>
<name>A0A1Y2G8F7_9FUNG</name>
<feature type="compositionally biased region" description="Basic and acidic residues" evidence="2">
    <location>
        <begin position="12"/>
        <end position="28"/>
    </location>
</feature>
<feature type="compositionally biased region" description="Low complexity" evidence="2">
    <location>
        <begin position="245"/>
        <end position="258"/>
    </location>
</feature>
<dbReference type="PROSITE" id="PS50103">
    <property type="entry name" value="ZF_C3H1"/>
    <property type="match status" value="1"/>
</dbReference>
<evidence type="ECO:0000313" key="5">
    <source>
        <dbReference type="Proteomes" id="UP000193648"/>
    </source>
</evidence>
<dbReference type="Proteomes" id="UP000193648">
    <property type="component" value="Unassembled WGS sequence"/>
</dbReference>
<dbReference type="AlphaFoldDB" id="A0A1Y2G8F7"/>
<feature type="region of interest" description="Disordered" evidence="2">
    <location>
        <begin position="245"/>
        <end position="316"/>
    </location>
</feature>